<keyword evidence="2" id="KW-0378">Hydrolase</keyword>
<dbReference type="Pfam" id="PF01522">
    <property type="entry name" value="Polysacc_deac_1"/>
    <property type="match status" value="1"/>
</dbReference>
<dbReference type="InterPro" id="IPR011330">
    <property type="entry name" value="Glyco_hydro/deAcase_b/a-brl"/>
</dbReference>
<dbReference type="GO" id="GO:0016020">
    <property type="term" value="C:membrane"/>
    <property type="evidence" value="ECO:0007669"/>
    <property type="project" value="TreeGrafter"/>
</dbReference>
<dbReference type="GO" id="GO:0016810">
    <property type="term" value="F:hydrolase activity, acting on carbon-nitrogen (but not peptide) bonds"/>
    <property type="evidence" value="ECO:0007669"/>
    <property type="project" value="InterPro"/>
</dbReference>
<dbReference type="PROSITE" id="PS51677">
    <property type="entry name" value="NODB"/>
    <property type="match status" value="1"/>
</dbReference>
<dbReference type="PANTHER" id="PTHR10587">
    <property type="entry name" value="GLYCOSYL TRANSFERASE-RELATED"/>
    <property type="match status" value="1"/>
</dbReference>
<keyword evidence="1" id="KW-0479">Metal-binding</keyword>
<reference evidence="4 5" key="1">
    <citation type="submission" date="2018-07" db="EMBL/GenBank/DDBJ databases">
        <title>Genomic Encyclopedia of Type Strains, Phase IV (KMG-IV): sequencing the most valuable type-strain genomes for metagenomic binning, comparative biology and taxonomic classification.</title>
        <authorList>
            <person name="Goeker M."/>
        </authorList>
    </citation>
    <scope>NUCLEOTIDE SEQUENCE [LARGE SCALE GENOMIC DNA]</scope>
    <source>
        <strain evidence="4 5">DSM 21410</strain>
    </source>
</reference>
<evidence type="ECO:0000313" key="5">
    <source>
        <dbReference type="Proteomes" id="UP000253517"/>
    </source>
</evidence>
<evidence type="ECO:0000259" key="3">
    <source>
        <dbReference type="PROSITE" id="PS51677"/>
    </source>
</evidence>
<evidence type="ECO:0000256" key="1">
    <source>
        <dbReference type="ARBA" id="ARBA00022723"/>
    </source>
</evidence>
<gene>
    <name evidence="4" type="ORF">DES35_10267</name>
</gene>
<accession>A0A369A5D5</accession>
<dbReference type="Gene3D" id="3.20.20.370">
    <property type="entry name" value="Glycoside hydrolase/deacetylase"/>
    <property type="match status" value="1"/>
</dbReference>
<dbReference type="GO" id="GO:0046872">
    <property type="term" value="F:metal ion binding"/>
    <property type="evidence" value="ECO:0007669"/>
    <property type="project" value="UniProtKB-KW"/>
</dbReference>
<dbReference type="InterPro" id="IPR050248">
    <property type="entry name" value="Polysacc_deacetylase_ArnD"/>
</dbReference>
<dbReference type="PANTHER" id="PTHR10587:SF133">
    <property type="entry name" value="CHITIN DEACETYLASE 1-RELATED"/>
    <property type="match status" value="1"/>
</dbReference>
<dbReference type="GO" id="GO:0005975">
    <property type="term" value="P:carbohydrate metabolic process"/>
    <property type="evidence" value="ECO:0007669"/>
    <property type="project" value="InterPro"/>
</dbReference>
<dbReference type="Proteomes" id="UP000253517">
    <property type="component" value="Unassembled WGS sequence"/>
</dbReference>
<dbReference type="InterPro" id="IPR002509">
    <property type="entry name" value="NODB_dom"/>
</dbReference>
<dbReference type="EMBL" id="QPJS01000002">
    <property type="protein sequence ID" value="RCX03618.1"/>
    <property type="molecule type" value="Genomic_DNA"/>
</dbReference>
<comment type="caution">
    <text evidence="4">The sequence shown here is derived from an EMBL/GenBank/DDBJ whole genome shotgun (WGS) entry which is preliminary data.</text>
</comment>
<sequence>MRIRKMPAIFSKLYPGAWCTLPAKETKTVYITFDDGPHPQITPFVCELLAQYNAAATFFLIGNNMCKHPDFTTEWYSDRGHSVGNHTYHHLNGFFTENQIYFDDIKQCDLLVRSRLFRPPYGRIKFSQFRYLSRRYQIVLWDLVTYDWDPTLSPQSICSHIRSNVQNGSIIVFHDSEKAWNNMSKSLPEILKFLNQEGWNMAKLVV</sequence>
<keyword evidence="5" id="KW-1185">Reference proteome</keyword>
<evidence type="ECO:0000313" key="4">
    <source>
        <dbReference type="EMBL" id="RCX03618.1"/>
    </source>
</evidence>
<dbReference type="AlphaFoldDB" id="A0A369A5D5"/>
<proteinExistence type="predicted"/>
<organism evidence="4 5">
    <name type="scientific">Schleiferia thermophila</name>
    <dbReference type="NCBI Taxonomy" id="884107"/>
    <lineage>
        <taxon>Bacteria</taxon>
        <taxon>Pseudomonadati</taxon>
        <taxon>Bacteroidota</taxon>
        <taxon>Flavobacteriia</taxon>
        <taxon>Flavobacteriales</taxon>
        <taxon>Schleiferiaceae</taxon>
        <taxon>Schleiferia</taxon>
    </lineage>
</organism>
<protein>
    <submittedName>
        <fullName evidence="4">Polysaccharide deacetylase</fullName>
    </submittedName>
</protein>
<name>A0A369A5D5_9FLAO</name>
<dbReference type="RefSeq" id="WP_037360417.1">
    <property type="nucleotide sequence ID" value="NZ_BHZF01000002.1"/>
</dbReference>
<evidence type="ECO:0000256" key="2">
    <source>
        <dbReference type="ARBA" id="ARBA00022801"/>
    </source>
</evidence>
<dbReference type="SUPFAM" id="SSF88713">
    <property type="entry name" value="Glycoside hydrolase/deacetylase"/>
    <property type="match status" value="1"/>
</dbReference>
<feature type="domain" description="NodB homology" evidence="3">
    <location>
        <begin position="27"/>
        <end position="202"/>
    </location>
</feature>